<protein>
    <submittedName>
        <fullName evidence="2">Uncharacterized protein</fullName>
    </submittedName>
</protein>
<dbReference type="Proteomes" id="UP001610563">
    <property type="component" value="Unassembled WGS sequence"/>
</dbReference>
<sequence length="51" mass="5679">MPRCNRVDPVGQTPSSPVQKGMMRRSCSASRKTNKDHTGRFVTVASRHEHG</sequence>
<evidence type="ECO:0000256" key="1">
    <source>
        <dbReference type="SAM" id="MobiDB-lite"/>
    </source>
</evidence>
<comment type="caution">
    <text evidence="2">The sequence shown here is derived from an EMBL/GenBank/DDBJ whole genome shotgun (WGS) entry which is preliminary data.</text>
</comment>
<keyword evidence="3" id="KW-1185">Reference proteome</keyword>
<name>A0ABR4FMC4_9EURO</name>
<organism evidence="2 3">
    <name type="scientific">Aspergillus keveii</name>
    <dbReference type="NCBI Taxonomy" id="714993"/>
    <lineage>
        <taxon>Eukaryota</taxon>
        <taxon>Fungi</taxon>
        <taxon>Dikarya</taxon>
        <taxon>Ascomycota</taxon>
        <taxon>Pezizomycotina</taxon>
        <taxon>Eurotiomycetes</taxon>
        <taxon>Eurotiomycetidae</taxon>
        <taxon>Eurotiales</taxon>
        <taxon>Aspergillaceae</taxon>
        <taxon>Aspergillus</taxon>
        <taxon>Aspergillus subgen. Nidulantes</taxon>
    </lineage>
</organism>
<evidence type="ECO:0000313" key="3">
    <source>
        <dbReference type="Proteomes" id="UP001610563"/>
    </source>
</evidence>
<gene>
    <name evidence="2" type="ORF">BJX66DRAFT_317014</name>
</gene>
<accession>A0ABR4FMC4</accession>
<reference evidence="2 3" key="1">
    <citation type="submission" date="2024-07" db="EMBL/GenBank/DDBJ databases">
        <title>Section-level genome sequencing and comparative genomics of Aspergillus sections Usti and Cavernicolus.</title>
        <authorList>
            <consortium name="Lawrence Berkeley National Laboratory"/>
            <person name="Nybo J.L."/>
            <person name="Vesth T.C."/>
            <person name="Theobald S."/>
            <person name="Frisvad J.C."/>
            <person name="Larsen T.O."/>
            <person name="Kjaerboelling I."/>
            <person name="Rothschild-Mancinelli K."/>
            <person name="Lyhne E.K."/>
            <person name="Kogle M.E."/>
            <person name="Barry K."/>
            <person name="Clum A."/>
            <person name="Na H."/>
            <person name="Ledsgaard L."/>
            <person name="Lin J."/>
            <person name="Lipzen A."/>
            <person name="Kuo A."/>
            <person name="Riley R."/>
            <person name="Mondo S."/>
            <person name="Labutti K."/>
            <person name="Haridas S."/>
            <person name="Pangalinan J."/>
            <person name="Salamov A.A."/>
            <person name="Simmons B.A."/>
            <person name="Magnuson J.K."/>
            <person name="Chen J."/>
            <person name="Drula E."/>
            <person name="Henrissat B."/>
            <person name="Wiebenga A."/>
            <person name="Lubbers R.J."/>
            <person name="Gomes A.C."/>
            <person name="Makela M.R."/>
            <person name="Stajich J."/>
            <person name="Grigoriev I.V."/>
            <person name="Mortensen U.H."/>
            <person name="De Vries R.P."/>
            <person name="Baker S.E."/>
            <person name="Andersen M.R."/>
        </authorList>
    </citation>
    <scope>NUCLEOTIDE SEQUENCE [LARGE SCALE GENOMIC DNA]</scope>
    <source>
        <strain evidence="2 3">CBS 209.92</strain>
    </source>
</reference>
<evidence type="ECO:0000313" key="2">
    <source>
        <dbReference type="EMBL" id="KAL2784198.1"/>
    </source>
</evidence>
<proteinExistence type="predicted"/>
<dbReference type="EMBL" id="JBFTWV010000189">
    <property type="protein sequence ID" value="KAL2784198.1"/>
    <property type="molecule type" value="Genomic_DNA"/>
</dbReference>
<feature type="region of interest" description="Disordered" evidence="1">
    <location>
        <begin position="1"/>
        <end position="51"/>
    </location>
</feature>